<dbReference type="EMBL" id="VFSU01000014">
    <property type="protein sequence ID" value="TPE63068.1"/>
    <property type="molecule type" value="Genomic_DNA"/>
</dbReference>
<gene>
    <name evidence="1" type="ORF">FJQ54_04620</name>
</gene>
<evidence type="ECO:0000313" key="1">
    <source>
        <dbReference type="EMBL" id="TPE63068.1"/>
    </source>
</evidence>
<sequence length="106" mass="12415">MERKLVQTWLPAHAYAEFTKIAKTRRISTAELIRQLIQDEIVRDKYQNPECDPLASIEETVRVANDRIEYLVLAVNGLLKYHESPAAYQAVKDHYTVMQERKNITR</sequence>
<dbReference type="AlphaFoldDB" id="A0A501XQU0"/>
<proteinExistence type="predicted"/>
<organism evidence="1 2">
    <name type="scientific">Sandaracinobacter neustonicus</name>
    <dbReference type="NCBI Taxonomy" id="1715348"/>
    <lineage>
        <taxon>Bacteria</taxon>
        <taxon>Pseudomonadati</taxon>
        <taxon>Pseudomonadota</taxon>
        <taxon>Alphaproteobacteria</taxon>
        <taxon>Sphingomonadales</taxon>
        <taxon>Sphingosinicellaceae</taxon>
        <taxon>Sandaracinobacter</taxon>
    </lineage>
</organism>
<dbReference type="RefSeq" id="WP_140927249.1">
    <property type="nucleotide sequence ID" value="NZ_VFSU01000014.1"/>
</dbReference>
<name>A0A501XQU0_9SPHN</name>
<accession>A0A501XQU0</accession>
<comment type="caution">
    <text evidence="1">The sequence shown here is derived from an EMBL/GenBank/DDBJ whole genome shotgun (WGS) entry which is preliminary data.</text>
</comment>
<evidence type="ECO:0000313" key="2">
    <source>
        <dbReference type="Proteomes" id="UP000319897"/>
    </source>
</evidence>
<keyword evidence="2" id="KW-1185">Reference proteome</keyword>
<protein>
    <submittedName>
        <fullName evidence="1">Uncharacterized protein</fullName>
    </submittedName>
</protein>
<reference evidence="1 2" key="1">
    <citation type="submission" date="2019-06" db="EMBL/GenBank/DDBJ databases">
        <authorList>
            <person name="Lee I."/>
            <person name="Jang G.I."/>
            <person name="Hwang C.Y."/>
        </authorList>
    </citation>
    <scope>NUCLEOTIDE SEQUENCE [LARGE SCALE GENOMIC DNA]</scope>
    <source>
        <strain evidence="1 2">PAMC 28131</strain>
    </source>
</reference>
<dbReference type="Proteomes" id="UP000319897">
    <property type="component" value="Unassembled WGS sequence"/>
</dbReference>